<dbReference type="SUPFAM" id="SSF55021">
    <property type="entry name" value="ACT-like"/>
    <property type="match status" value="1"/>
</dbReference>
<organism evidence="2">
    <name type="scientific">freshwater metagenome</name>
    <dbReference type="NCBI Taxonomy" id="449393"/>
    <lineage>
        <taxon>unclassified sequences</taxon>
        <taxon>metagenomes</taxon>
        <taxon>ecological metagenomes</taxon>
    </lineage>
</organism>
<accession>A0A6J6HJH3</accession>
<dbReference type="InterPro" id="IPR045626">
    <property type="entry name" value="PGDH_ASB_dom"/>
</dbReference>
<dbReference type="Pfam" id="PF19304">
    <property type="entry name" value="PGDH_inter"/>
    <property type="match status" value="1"/>
</dbReference>
<name>A0A6J6HJH3_9ZZZZ</name>
<evidence type="ECO:0000313" key="2">
    <source>
        <dbReference type="EMBL" id="CAB4611435.1"/>
    </source>
</evidence>
<feature type="domain" description="ACT" evidence="1">
    <location>
        <begin position="148"/>
        <end position="222"/>
    </location>
</feature>
<dbReference type="EMBL" id="CAEZUR010000066">
    <property type="protein sequence ID" value="CAB4611435.1"/>
    <property type="molecule type" value="Genomic_DNA"/>
</dbReference>
<reference evidence="2" key="1">
    <citation type="submission" date="2020-05" db="EMBL/GenBank/DDBJ databases">
        <authorList>
            <person name="Chiriac C."/>
            <person name="Salcher M."/>
            <person name="Ghai R."/>
            <person name="Kavagutti S V."/>
        </authorList>
    </citation>
    <scope>NUCLEOTIDE SEQUENCE</scope>
</reference>
<dbReference type="CDD" id="cd04902">
    <property type="entry name" value="ACT_3PGDH-xct"/>
    <property type="match status" value="1"/>
</dbReference>
<evidence type="ECO:0000259" key="1">
    <source>
        <dbReference type="PROSITE" id="PS51671"/>
    </source>
</evidence>
<dbReference type="SUPFAM" id="SSF143548">
    <property type="entry name" value="Serine metabolism enzymes domain"/>
    <property type="match status" value="1"/>
</dbReference>
<sequence length="222" mass="23413">MPDAVNVAGGNIDSSVKPGIALMENMGQVLFGLVGGGVSSIEVEVRGEIAVHDVSVLKLAGLKGFFQNAVTEQVSYVNAPLMAEQRGIDVKLTVDSVSDEYRNVTSIKAIMTDGTIASVSGTVIGPKLHQKIVAINGYEVELEMAEHLVVMVYSDRPGIVGIYGKAFSEAGVNIAAMQIARQQKGGKALSVITVDSPVPADVLEGVRKEIQAETMKAIDLNF</sequence>
<gene>
    <name evidence="2" type="ORF">UFOPK1843_00856</name>
</gene>
<dbReference type="InterPro" id="IPR045865">
    <property type="entry name" value="ACT-like_dom_sf"/>
</dbReference>
<dbReference type="InterPro" id="IPR029009">
    <property type="entry name" value="ASB_dom_sf"/>
</dbReference>
<protein>
    <submittedName>
        <fullName evidence="2">Unannotated protein</fullName>
    </submittedName>
</protein>
<dbReference type="Gene3D" id="3.30.1330.90">
    <property type="entry name" value="D-3-phosphoglycerate dehydrogenase, domain 3"/>
    <property type="match status" value="1"/>
</dbReference>
<proteinExistence type="predicted"/>
<dbReference type="Gene3D" id="3.30.70.260">
    <property type="match status" value="1"/>
</dbReference>
<dbReference type="InterPro" id="IPR002912">
    <property type="entry name" value="ACT_dom"/>
</dbReference>
<dbReference type="PROSITE" id="PS51671">
    <property type="entry name" value="ACT"/>
    <property type="match status" value="1"/>
</dbReference>
<dbReference type="AlphaFoldDB" id="A0A6J6HJH3"/>